<evidence type="ECO:0000256" key="2">
    <source>
        <dbReference type="PROSITE-ProRule" id="PRU00169"/>
    </source>
</evidence>
<keyword evidence="1 2" id="KW-0597">Phosphoprotein</keyword>
<dbReference type="Proteomes" id="UP001155241">
    <property type="component" value="Unassembled WGS sequence"/>
</dbReference>
<dbReference type="RefSeq" id="WP_252853399.1">
    <property type="nucleotide sequence ID" value="NZ_JAMXLR010000054.1"/>
</dbReference>
<proteinExistence type="predicted"/>
<evidence type="ECO:0000313" key="5">
    <source>
        <dbReference type="Proteomes" id="UP001155241"/>
    </source>
</evidence>
<protein>
    <submittedName>
        <fullName evidence="4">Response regulator</fullName>
    </submittedName>
</protein>
<name>A0A9X2JI47_9BACT</name>
<reference evidence="4" key="1">
    <citation type="submission" date="2022-06" db="EMBL/GenBank/DDBJ databases">
        <title>Aeoliella straminimaris, a novel planctomycete from sediments.</title>
        <authorList>
            <person name="Vitorino I.R."/>
            <person name="Lage O.M."/>
        </authorList>
    </citation>
    <scope>NUCLEOTIDE SEQUENCE</scope>
    <source>
        <strain evidence="4">ICT_H6.2</strain>
    </source>
</reference>
<dbReference type="InterPro" id="IPR050595">
    <property type="entry name" value="Bact_response_regulator"/>
</dbReference>
<dbReference type="Gene3D" id="3.40.50.2300">
    <property type="match status" value="1"/>
</dbReference>
<evidence type="ECO:0000259" key="3">
    <source>
        <dbReference type="PROSITE" id="PS50110"/>
    </source>
</evidence>
<dbReference type="GO" id="GO:0000160">
    <property type="term" value="P:phosphorelay signal transduction system"/>
    <property type="evidence" value="ECO:0007669"/>
    <property type="project" value="InterPro"/>
</dbReference>
<dbReference type="EMBL" id="JAMXLR010000054">
    <property type="protein sequence ID" value="MCO6045283.1"/>
    <property type="molecule type" value="Genomic_DNA"/>
</dbReference>
<dbReference type="SUPFAM" id="SSF52172">
    <property type="entry name" value="CheY-like"/>
    <property type="match status" value="1"/>
</dbReference>
<keyword evidence="5" id="KW-1185">Reference proteome</keyword>
<sequence length="105" mass="11683">AGYEVLTAIDGSVAWKIAQQQPIDIVLTDQQMPMMTGTELCSRLRDSEQYADTPVILLTATDMEMELPYLCEELDICATFSKPFIPSQVLKTVQEILARKSGTIN</sequence>
<organism evidence="4 5">
    <name type="scientific">Aeoliella straminimaris</name>
    <dbReference type="NCBI Taxonomy" id="2954799"/>
    <lineage>
        <taxon>Bacteria</taxon>
        <taxon>Pseudomonadati</taxon>
        <taxon>Planctomycetota</taxon>
        <taxon>Planctomycetia</taxon>
        <taxon>Pirellulales</taxon>
        <taxon>Lacipirellulaceae</taxon>
        <taxon>Aeoliella</taxon>
    </lineage>
</organism>
<dbReference type="InterPro" id="IPR011006">
    <property type="entry name" value="CheY-like_superfamily"/>
</dbReference>
<feature type="non-terminal residue" evidence="4">
    <location>
        <position position="1"/>
    </location>
</feature>
<evidence type="ECO:0000256" key="1">
    <source>
        <dbReference type="ARBA" id="ARBA00022553"/>
    </source>
</evidence>
<accession>A0A9X2JI47</accession>
<dbReference type="Pfam" id="PF00072">
    <property type="entry name" value="Response_reg"/>
    <property type="match status" value="1"/>
</dbReference>
<dbReference type="PANTHER" id="PTHR44591">
    <property type="entry name" value="STRESS RESPONSE REGULATOR PROTEIN 1"/>
    <property type="match status" value="1"/>
</dbReference>
<evidence type="ECO:0000313" key="4">
    <source>
        <dbReference type="EMBL" id="MCO6045283.1"/>
    </source>
</evidence>
<dbReference type="AlphaFoldDB" id="A0A9X2JI47"/>
<gene>
    <name evidence="4" type="ORF">NG895_15330</name>
</gene>
<feature type="modified residue" description="4-aspartylphosphate" evidence="2">
    <location>
        <position position="29"/>
    </location>
</feature>
<comment type="caution">
    <text evidence="4">The sequence shown here is derived from an EMBL/GenBank/DDBJ whole genome shotgun (WGS) entry which is preliminary data.</text>
</comment>
<feature type="domain" description="Response regulatory" evidence="3">
    <location>
        <begin position="1"/>
        <end position="97"/>
    </location>
</feature>
<dbReference type="PANTHER" id="PTHR44591:SF3">
    <property type="entry name" value="RESPONSE REGULATORY DOMAIN-CONTAINING PROTEIN"/>
    <property type="match status" value="1"/>
</dbReference>
<dbReference type="PROSITE" id="PS50110">
    <property type="entry name" value="RESPONSE_REGULATORY"/>
    <property type="match status" value="1"/>
</dbReference>
<dbReference type="InterPro" id="IPR001789">
    <property type="entry name" value="Sig_transdc_resp-reg_receiver"/>
</dbReference>